<evidence type="ECO:0008006" key="9">
    <source>
        <dbReference type="Google" id="ProtNLM"/>
    </source>
</evidence>
<dbReference type="InterPro" id="IPR013083">
    <property type="entry name" value="Znf_RING/FYVE/PHD"/>
</dbReference>
<dbReference type="SUPFAM" id="SSF57850">
    <property type="entry name" value="RING/U-box"/>
    <property type="match status" value="1"/>
</dbReference>
<dbReference type="Gene3D" id="3.30.40.10">
    <property type="entry name" value="Zinc/RING finger domain, C3HC4 (zinc finger)"/>
    <property type="match status" value="1"/>
</dbReference>
<dbReference type="PANTHER" id="PTHR45877:SF2">
    <property type="entry name" value="E3 UBIQUITIN-PROTEIN LIGASE SINA-RELATED"/>
    <property type="match status" value="1"/>
</dbReference>
<gene>
    <name evidence="7" type="ORF">NQ315_015008</name>
</gene>
<reference evidence="7 8" key="1">
    <citation type="journal article" date="2023" name="Insect Mol. Biol.">
        <title>Genome sequencing provides insights into the evolution of gene families encoding plant cell wall-degrading enzymes in longhorned beetles.</title>
        <authorList>
            <person name="Shin N.R."/>
            <person name="Okamura Y."/>
            <person name="Kirsch R."/>
            <person name="Pauchet Y."/>
        </authorList>
    </citation>
    <scope>NUCLEOTIDE SEQUENCE [LARGE SCALE GENOMIC DNA]</scope>
    <source>
        <strain evidence="7">EAD_L_NR</strain>
    </source>
</reference>
<evidence type="ECO:0000256" key="2">
    <source>
        <dbReference type="ARBA" id="ARBA00022771"/>
    </source>
</evidence>
<organism evidence="7 8">
    <name type="scientific">Exocentrus adspersus</name>
    <dbReference type="NCBI Taxonomy" id="1586481"/>
    <lineage>
        <taxon>Eukaryota</taxon>
        <taxon>Metazoa</taxon>
        <taxon>Ecdysozoa</taxon>
        <taxon>Arthropoda</taxon>
        <taxon>Hexapoda</taxon>
        <taxon>Insecta</taxon>
        <taxon>Pterygota</taxon>
        <taxon>Neoptera</taxon>
        <taxon>Endopterygota</taxon>
        <taxon>Coleoptera</taxon>
        <taxon>Polyphaga</taxon>
        <taxon>Cucujiformia</taxon>
        <taxon>Chrysomeloidea</taxon>
        <taxon>Cerambycidae</taxon>
        <taxon>Lamiinae</taxon>
        <taxon>Acanthocinini</taxon>
        <taxon>Exocentrus</taxon>
    </lineage>
</organism>
<dbReference type="GO" id="GO:0043161">
    <property type="term" value="P:proteasome-mediated ubiquitin-dependent protein catabolic process"/>
    <property type="evidence" value="ECO:0007669"/>
    <property type="project" value="TreeGrafter"/>
</dbReference>
<dbReference type="SUPFAM" id="SSF50156">
    <property type="entry name" value="PDZ domain-like"/>
    <property type="match status" value="1"/>
</dbReference>
<evidence type="ECO:0000256" key="3">
    <source>
        <dbReference type="ARBA" id="ARBA00022833"/>
    </source>
</evidence>
<evidence type="ECO:0000259" key="6">
    <source>
        <dbReference type="PROSITE" id="PS50106"/>
    </source>
</evidence>
<evidence type="ECO:0000313" key="7">
    <source>
        <dbReference type="EMBL" id="KAJ8918688.1"/>
    </source>
</evidence>
<accession>A0AAV8VWG5</accession>
<dbReference type="InterPro" id="IPR001478">
    <property type="entry name" value="PDZ"/>
</dbReference>
<feature type="domain" description="RING-type" evidence="5">
    <location>
        <begin position="132"/>
        <end position="167"/>
    </location>
</feature>
<evidence type="ECO:0000313" key="8">
    <source>
        <dbReference type="Proteomes" id="UP001159042"/>
    </source>
</evidence>
<evidence type="ECO:0000256" key="1">
    <source>
        <dbReference type="ARBA" id="ARBA00022723"/>
    </source>
</evidence>
<protein>
    <recommendedName>
        <fullName evidence="9">RING-type E3 ubiquitin transferase</fullName>
    </recommendedName>
</protein>
<dbReference type="CDD" id="cd16571">
    <property type="entry name" value="RING-HC_SIAHs"/>
    <property type="match status" value="1"/>
</dbReference>
<dbReference type="GO" id="GO:0008270">
    <property type="term" value="F:zinc ion binding"/>
    <property type="evidence" value="ECO:0007669"/>
    <property type="project" value="UniProtKB-KW"/>
</dbReference>
<comment type="caution">
    <text evidence="7">The sequence shown here is derived from an EMBL/GenBank/DDBJ whole genome shotgun (WGS) entry which is preliminary data.</text>
</comment>
<dbReference type="InterPro" id="IPR049548">
    <property type="entry name" value="Sina-like_RING"/>
</dbReference>
<keyword evidence="3" id="KW-0862">Zinc</keyword>
<evidence type="ECO:0000259" key="5">
    <source>
        <dbReference type="PROSITE" id="PS50089"/>
    </source>
</evidence>
<dbReference type="PANTHER" id="PTHR45877">
    <property type="entry name" value="E3 UBIQUITIN-PROTEIN LIGASE SIAH2"/>
    <property type="match status" value="1"/>
</dbReference>
<dbReference type="Pfam" id="PF17820">
    <property type="entry name" value="PDZ_6"/>
    <property type="match status" value="1"/>
</dbReference>
<dbReference type="Pfam" id="PF21362">
    <property type="entry name" value="Sina_RING"/>
    <property type="match status" value="1"/>
</dbReference>
<dbReference type="PROSITE" id="PS50089">
    <property type="entry name" value="ZF_RING_2"/>
    <property type="match status" value="1"/>
</dbReference>
<dbReference type="GO" id="GO:0005737">
    <property type="term" value="C:cytoplasm"/>
    <property type="evidence" value="ECO:0007669"/>
    <property type="project" value="TreeGrafter"/>
</dbReference>
<dbReference type="SMART" id="SM00228">
    <property type="entry name" value="PDZ"/>
    <property type="match status" value="1"/>
</dbReference>
<keyword evidence="8" id="KW-1185">Reference proteome</keyword>
<sequence length="519" mass="58151">MLPDSDVEDHYNPSVRLIEIEKNSSPCGFHLTRGKWDPYPWVSSVDDGSVAAAAGMKTGDCLLEVNGEDIIGHRISEVAEIVKAKPDQVSLLLWNAGVDPHCTPEALCCGPLPKNLQRLSACMSTILAFLECPVCLETISPPTYQCENGHLICIRCRTKSERCPVCRIRFSRSRSLLSDQIYNALIDTFDLREETDETRAAKIKKIFKSNKKANVPDIKVTHSHTNKFLAKIIGKSSSVDNLTCNMKFLSPNSSVEENYFDSNHLKTKSLSTNEIFQSTSPNVSRSGSVSRLSRKGRIETNITDSGVNEERPVAFHGSFESLGRTNNSQQAKVYTSSSFGCLKNLPQDQGILFYCPFSNSCNKLMKGDNIFDHFQLNHADNGPLIQYFSPQVDILFKQLEEESDICYVMTTQGNVFFIKINSNKISEDSQHLQDILIWVWYLGDKVTAKDYEFHVKIKNSDTDDVLLSVHSSVFSLGSVTLQEILEVKRGVFLSFKTLQALEFQSKKLVLDVNVLKSNS</sequence>
<dbReference type="EMBL" id="JANEYG010000023">
    <property type="protein sequence ID" value="KAJ8918688.1"/>
    <property type="molecule type" value="Genomic_DNA"/>
</dbReference>
<keyword evidence="2 4" id="KW-0863">Zinc-finger</keyword>
<dbReference type="InterPro" id="IPR004162">
    <property type="entry name" value="SINA-like_animal"/>
</dbReference>
<dbReference type="GO" id="GO:0061630">
    <property type="term" value="F:ubiquitin protein ligase activity"/>
    <property type="evidence" value="ECO:0007669"/>
    <property type="project" value="TreeGrafter"/>
</dbReference>
<dbReference type="InterPro" id="IPR041489">
    <property type="entry name" value="PDZ_6"/>
</dbReference>
<evidence type="ECO:0000256" key="4">
    <source>
        <dbReference type="PROSITE-ProRule" id="PRU00175"/>
    </source>
</evidence>
<dbReference type="PROSITE" id="PS50106">
    <property type="entry name" value="PDZ"/>
    <property type="match status" value="1"/>
</dbReference>
<dbReference type="GO" id="GO:0031624">
    <property type="term" value="F:ubiquitin conjugating enzyme binding"/>
    <property type="evidence" value="ECO:0007669"/>
    <property type="project" value="TreeGrafter"/>
</dbReference>
<dbReference type="AlphaFoldDB" id="A0AAV8VWG5"/>
<feature type="domain" description="PDZ" evidence="6">
    <location>
        <begin position="17"/>
        <end position="97"/>
    </location>
</feature>
<name>A0AAV8VWG5_9CUCU</name>
<dbReference type="Proteomes" id="UP001159042">
    <property type="component" value="Unassembled WGS sequence"/>
</dbReference>
<keyword evidence="1" id="KW-0479">Metal-binding</keyword>
<dbReference type="InterPro" id="IPR001841">
    <property type="entry name" value="Znf_RING"/>
</dbReference>
<dbReference type="Gene3D" id="2.30.42.10">
    <property type="match status" value="1"/>
</dbReference>
<dbReference type="InterPro" id="IPR036034">
    <property type="entry name" value="PDZ_sf"/>
</dbReference>
<proteinExistence type="predicted"/>